<evidence type="ECO:0000313" key="1">
    <source>
        <dbReference type="EMBL" id="MBC2889604.1"/>
    </source>
</evidence>
<organism evidence="1 2">
    <name type="scientific">Gordonibacter massiliensis</name>
    <name type="common">ex Traore et al. 2017</name>
    <dbReference type="NCBI Taxonomy" id="1841863"/>
    <lineage>
        <taxon>Bacteria</taxon>
        <taxon>Bacillati</taxon>
        <taxon>Actinomycetota</taxon>
        <taxon>Coriobacteriia</taxon>
        <taxon>Eggerthellales</taxon>
        <taxon>Eggerthellaceae</taxon>
        <taxon>Gordonibacter</taxon>
    </lineage>
</organism>
<dbReference type="NCBIfam" id="TIGR01509">
    <property type="entry name" value="HAD-SF-IA-v3"/>
    <property type="match status" value="1"/>
</dbReference>
<dbReference type="SFLD" id="SFLDS00003">
    <property type="entry name" value="Haloacid_Dehalogenase"/>
    <property type="match status" value="1"/>
</dbReference>
<dbReference type="InterPro" id="IPR036412">
    <property type="entry name" value="HAD-like_sf"/>
</dbReference>
<name>A0A842JDV2_9ACTN</name>
<dbReference type="InterPro" id="IPR023214">
    <property type="entry name" value="HAD_sf"/>
</dbReference>
<dbReference type="Pfam" id="PF00702">
    <property type="entry name" value="Hydrolase"/>
    <property type="match status" value="1"/>
</dbReference>
<dbReference type="PANTHER" id="PTHR46649:SF4">
    <property type="entry name" value="HALOACID DEHALOGENASE-LIKE HYDROLASE (HAD) SUPERFAMILY PROTEIN"/>
    <property type="match status" value="1"/>
</dbReference>
<comment type="caution">
    <text evidence="1">The sequence shown here is derived from an EMBL/GenBank/DDBJ whole genome shotgun (WGS) entry which is preliminary data.</text>
</comment>
<proteinExistence type="predicted"/>
<dbReference type="InterPro" id="IPR006439">
    <property type="entry name" value="HAD-SF_hydro_IA"/>
</dbReference>
<sequence length="232" mass="25320">MVEAVLFDVGSTLVYPSPSVAETFARVARERGHALTVRDIEPHMPAMDAFYEAEYLRDGDFWCSHEGSVAIWLDQYRYVCHLAGIAHDADGMAAAVHEAYRKGDHWALYPDVAGCLRTLKRQGLMLGVVSNWDAGLEGLLRDLRLLPYFDAVVSSAVVGYRKPDPVIFDLACEELGVAASRVVHVGDRPDADGDGAHAAGIRPVIVDRHGAEAGCGYEVVETLTDVPKLLEE</sequence>
<evidence type="ECO:0000313" key="2">
    <source>
        <dbReference type="Proteomes" id="UP000587396"/>
    </source>
</evidence>
<gene>
    <name evidence="1" type="ORF">H7313_09650</name>
</gene>
<dbReference type="EMBL" id="JACMSE010000006">
    <property type="protein sequence ID" value="MBC2889604.1"/>
    <property type="molecule type" value="Genomic_DNA"/>
</dbReference>
<reference evidence="1 2" key="1">
    <citation type="submission" date="2020-08" db="EMBL/GenBank/DDBJ databases">
        <authorList>
            <person name="Liu C."/>
            <person name="Sun Q."/>
        </authorList>
    </citation>
    <scope>NUCLEOTIDE SEQUENCE [LARGE SCALE GENOMIC DNA]</scope>
    <source>
        <strain evidence="1 2">N22</strain>
    </source>
</reference>
<dbReference type="PANTHER" id="PTHR46649">
    <property type="match status" value="1"/>
</dbReference>
<dbReference type="PRINTS" id="PR00413">
    <property type="entry name" value="HADHALOGNASE"/>
</dbReference>
<keyword evidence="2" id="KW-1185">Reference proteome</keyword>
<dbReference type="AlphaFoldDB" id="A0A842JDV2"/>
<dbReference type="Proteomes" id="UP000587396">
    <property type="component" value="Unassembled WGS sequence"/>
</dbReference>
<dbReference type="GO" id="GO:0016787">
    <property type="term" value="F:hydrolase activity"/>
    <property type="evidence" value="ECO:0007669"/>
    <property type="project" value="UniProtKB-KW"/>
</dbReference>
<dbReference type="Gene3D" id="3.40.50.1000">
    <property type="entry name" value="HAD superfamily/HAD-like"/>
    <property type="match status" value="1"/>
</dbReference>
<keyword evidence="1" id="KW-0378">Hydrolase</keyword>
<protein>
    <submittedName>
        <fullName evidence="1">HAD-IA family hydrolase</fullName>
    </submittedName>
</protein>
<dbReference type="SFLD" id="SFLDG01129">
    <property type="entry name" value="C1.5:_HAD__Beta-PGM__Phosphata"/>
    <property type="match status" value="1"/>
</dbReference>
<dbReference type="Gene3D" id="1.10.150.720">
    <property type="entry name" value="Haloacid dehalogenase-like hydrolase"/>
    <property type="match status" value="1"/>
</dbReference>
<dbReference type="RefSeq" id="WP_185905404.1">
    <property type="nucleotide sequence ID" value="NZ_JACMSE010000006.1"/>
</dbReference>
<dbReference type="SUPFAM" id="SSF56784">
    <property type="entry name" value="HAD-like"/>
    <property type="match status" value="1"/>
</dbReference>
<accession>A0A842JDV2</accession>
<dbReference type="NCBIfam" id="TIGR01549">
    <property type="entry name" value="HAD-SF-IA-v1"/>
    <property type="match status" value="1"/>
</dbReference>
<dbReference type="InterPro" id="IPR044924">
    <property type="entry name" value="HAD-SF_hydro_IA_REG-2-like_cap"/>
</dbReference>
<dbReference type="SFLD" id="SFLDG01135">
    <property type="entry name" value="C1.5.6:_HAD__Beta-PGM__Phospha"/>
    <property type="match status" value="1"/>
</dbReference>